<dbReference type="Proteomes" id="UP001203338">
    <property type="component" value="Unassembled WGS sequence"/>
</dbReference>
<proteinExistence type="predicted"/>
<evidence type="ECO:0000313" key="1">
    <source>
        <dbReference type="EMBL" id="MCL6271287.1"/>
    </source>
</evidence>
<sequence>MEKPAEFRNQPSLWQDIQKVKAVEWEPLPETGWLPEPNGWQTEPEQQYREVKVQRGHKPLPVRPLFLEDLVPYNPLLIPFNQIASQP</sequence>
<name>A0ABT0PIS2_9GAMM</name>
<dbReference type="RefSeq" id="WP_249700791.1">
    <property type="nucleotide sequence ID" value="NZ_JAMFLX010000022.1"/>
</dbReference>
<organism evidence="1 2">
    <name type="scientific">Parendozoicomonas callyspongiae</name>
    <dbReference type="NCBI Taxonomy" id="2942213"/>
    <lineage>
        <taxon>Bacteria</taxon>
        <taxon>Pseudomonadati</taxon>
        <taxon>Pseudomonadota</taxon>
        <taxon>Gammaproteobacteria</taxon>
        <taxon>Oceanospirillales</taxon>
        <taxon>Endozoicomonadaceae</taxon>
        <taxon>Parendozoicomonas</taxon>
    </lineage>
</organism>
<accession>A0ABT0PIS2</accession>
<evidence type="ECO:0000313" key="2">
    <source>
        <dbReference type="Proteomes" id="UP001203338"/>
    </source>
</evidence>
<dbReference type="EMBL" id="JAMFLX010000022">
    <property type="protein sequence ID" value="MCL6271287.1"/>
    <property type="molecule type" value="Genomic_DNA"/>
</dbReference>
<reference evidence="1 2" key="1">
    <citation type="submission" date="2022-05" db="EMBL/GenBank/DDBJ databases">
        <authorList>
            <person name="Park J.-S."/>
        </authorList>
    </citation>
    <scope>NUCLEOTIDE SEQUENCE [LARGE SCALE GENOMIC DNA]</scope>
    <source>
        <strain evidence="1 2">2012CJ34-2</strain>
    </source>
</reference>
<gene>
    <name evidence="1" type="ORF">M3P05_15275</name>
</gene>
<comment type="caution">
    <text evidence="1">The sequence shown here is derived from an EMBL/GenBank/DDBJ whole genome shotgun (WGS) entry which is preliminary data.</text>
</comment>
<keyword evidence="2" id="KW-1185">Reference proteome</keyword>
<protein>
    <submittedName>
        <fullName evidence="1">Uncharacterized protein</fullName>
    </submittedName>
</protein>